<dbReference type="PANTHER" id="PTHR43800">
    <property type="entry name" value="PEPTIDYL-LYSINE N-ACETYLTRANSFERASE YJAB"/>
    <property type="match status" value="1"/>
</dbReference>
<evidence type="ECO:0000256" key="1">
    <source>
        <dbReference type="ARBA" id="ARBA00022679"/>
    </source>
</evidence>
<dbReference type="Gene3D" id="3.40.630.30">
    <property type="match status" value="1"/>
</dbReference>
<dbReference type="PROSITE" id="PS51186">
    <property type="entry name" value="GNAT"/>
    <property type="match status" value="1"/>
</dbReference>
<keyword evidence="5" id="KW-1185">Reference proteome</keyword>
<dbReference type="GO" id="GO:0016747">
    <property type="term" value="F:acyltransferase activity, transferring groups other than amino-acyl groups"/>
    <property type="evidence" value="ECO:0007669"/>
    <property type="project" value="InterPro"/>
</dbReference>
<dbReference type="Proteomes" id="UP000017404">
    <property type="component" value="Unassembled WGS sequence"/>
</dbReference>
<keyword evidence="1" id="KW-0808">Transferase</keyword>
<evidence type="ECO:0000256" key="2">
    <source>
        <dbReference type="ARBA" id="ARBA00023315"/>
    </source>
</evidence>
<dbReference type="EMBL" id="AYEV01000012">
    <property type="protein sequence ID" value="ESK56008.1"/>
    <property type="molecule type" value="Genomic_DNA"/>
</dbReference>
<protein>
    <recommendedName>
        <fullName evidence="3">N-acetyltransferase domain-containing protein</fullName>
    </recommendedName>
</protein>
<dbReference type="STRING" id="202955.GCA_000759995_00941"/>
<dbReference type="InterPro" id="IPR000182">
    <property type="entry name" value="GNAT_dom"/>
</dbReference>
<sequence length="178" mass="20339">MYKIEMSLNIRTAKTDDVEQLVKLVNLAYRAQADRSWTTEKAFVDGTRITKEQLSRDLNQSNFELLVGENEQGSLVGCIGLTFDNSSVEIGTFAIDPTIQNLGYGREMLNYVETYITQNYSSVRRLIMYVLDVRTELMAYYQRRGYQITGLTESYPIDADVGQPLVPIQLIEMEKVIV</sequence>
<comment type="caution">
    <text evidence="4">The sequence shown here is derived from an EMBL/GenBank/DDBJ whole genome shotgun (WGS) entry which is preliminary data.</text>
</comment>
<evidence type="ECO:0000259" key="3">
    <source>
        <dbReference type="PROSITE" id="PS51186"/>
    </source>
</evidence>
<dbReference type="PANTHER" id="PTHR43800:SF1">
    <property type="entry name" value="PEPTIDYL-LYSINE N-ACETYLTRANSFERASE YJAB"/>
    <property type="match status" value="1"/>
</dbReference>
<dbReference type="Pfam" id="PF00583">
    <property type="entry name" value="Acetyltransf_1"/>
    <property type="match status" value="1"/>
</dbReference>
<dbReference type="PATRIC" id="fig|1120928.5.peg.1469"/>
<dbReference type="CDD" id="cd04301">
    <property type="entry name" value="NAT_SF"/>
    <property type="match status" value="1"/>
</dbReference>
<dbReference type="AlphaFoldDB" id="V2UMQ9"/>
<evidence type="ECO:0000313" key="5">
    <source>
        <dbReference type="Proteomes" id="UP000017404"/>
    </source>
</evidence>
<keyword evidence="2" id="KW-0012">Acyltransferase</keyword>
<name>V2UMQ9_9GAMM</name>
<dbReference type="eggNOG" id="COG0456">
    <property type="taxonomic scope" value="Bacteria"/>
</dbReference>
<feature type="domain" description="N-acetyltransferase" evidence="3">
    <location>
        <begin position="8"/>
        <end position="172"/>
    </location>
</feature>
<proteinExistence type="predicted"/>
<dbReference type="InterPro" id="IPR016181">
    <property type="entry name" value="Acyl_CoA_acyltransferase"/>
</dbReference>
<accession>V2UMQ9</accession>
<gene>
    <name evidence="4" type="ORF">F990_01440</name>
</gene>
<reference evidence="4 5" key="1">
    <citation type="submission" date="2013-10" db="EMBL/GenBank/DDBJ databases">
        <title>The Genome Sequence of Acinetobacter tjernbergiae CIP107465.</title>
        <authorList>
            <consortium name="The Broad Institute Genomics Platform"/>
            <consortium name="The Broad Institute Genome Sequencing Center for Infectious Disease"/>
            <person name="Cerqueira G."/>
            <person name="Feldgarden M."/>
            <person name="Courvalin P."/>
            <person name="Grillot-Courvalin C."/>
            <person name="Clermont D."/>
            <person name="Rocha E."/>
            <person name="Yoon E.-J."/>
            <person name="Nemec A."/>
            <person name="Young S.K."/>
            <person name="Zeng Q."/>
            <person name="Gargeya S."/>
            <person name="Fitzgerald M."/>
            <person name="Abouelleil A."/>
            <person name="Alvarado L."/>
            <person name="Berlin A.M."/>
            <person name="Chapman S.B."/>
            <person name="Gainer-Dewar J."/>
            <person name="Goldberg J."/>
            <person name="Gnerre S."/>
            <person name="Griggs A."/>
            <person name="Gujja S."/>
            <person name="Hansen M."/>
            <person name="Howarth C."/>
            <person name="Imamovic A."/>
            <person name="Ireland A."/>
            <person name="Larimer J."/>
            <person name="McCowan C."/>
            <person name="Murphy C."/>
            <person name="Pearson M."/>
            <person name="Poon T.W."/>
            <person name="Priest M."/>
            <person name="Roberts A."/>
            <person name="Saif S."/>
            <person name="Shea T."/>
            <person name="Sykes S."/>
            <person name="Wortman J."/>
            <person name="Nusbaum C."/>
            <person name="Birren B."/>
        </authorList>
    </citation>
    <scope>NUCLEOTIDE SEQUENCE [LARGE SCALE GENOMIC DNA]</scope>
    <source>
        <strain evidence="4 5">CIP 107465</strain>
    </source>
</reference>
<organism evidence="4 5">
    <name type="scientific">Acinetobacter tjernbergiae DSM 14971 = CIP 107465</name>
    <dbReference type="NCBI Taxonomy" id="1120928"/>
    <lineage>
        <taxon>Bacteria</taxon>
        <taxon>Pseudomonadati</taxon>
        <taxon>Pseudomonadota</taxon>
        <taxon>Gammaproteobacteria</taxon>
        <taxon>Moraxellales</taxon>
        <taxon>Moraxellaceae</taxon>
        <taxon>Acinetobacter</taxon>
    </lineage>
</organism>
<dbReference type="SUPFAM" id="SSF55729">
    <property type="entry name" value="Acyl-CoA N-acyltransferases (Nat)"/>
    <property type="match status" value="1"/>
</dbReference>
<evidence type="ECO:0000313" key="4">
    <source>
        <dbReference type="EMBL" id="ESK56008.1"/>
    </source>
</evidence>